<reference evidence="6 7" key="1">
    <citation type="submission" date="2019-06" db="EMBL/GenBank/DDBJ databases">
        <title>Tsukamurella conjunctivitidis sp. nov., Tsukamurella assacharolytica sp. nov. and Tsukamurella sputae sp. nov. isolated from patients with conjunctivitis, bacteraemia (lymphoma) and respiratory infection (sputum) in Hong Kong.</title>
        <authorList>
            <person name="Teng J.L.L."/>
            <person name="Lee H.H."/>
            <person name="Fong J.Y.H."/>
            <person name="Fok K.M.N."/>
            <person name="Lau S.K.P."/>
            <person name="Woo P.C.Y."/>
        </authorList>
    </citation>
    <scope>NUCLEOTIDE SEQUENCE [LARGE SCALE GENOMIC DNA]</scope>
    <source>
        <strain evidence="6 7">HKU72</strain>
    </source>
</reference>
<comment type="caution">
    <text evidence="6">The sequence shown here is derived from an EMBL/GenBank/DDBJ whole genome shotgun (WGS) entry which is preliminary data.</text>
</comment>
<protein>
    <recommendedName>
        <fullName evidence="8">4-hydroxybenzoate polyprenyltransferase</fullName>
    </recommendedName>
</protein>
<organism evidence="6 7">
    <name type="scientific">Tsukamurella conjunctivitidis</name>
    <dbReference type="NCBI Taxonomy" id="2592068"/>
    <lineage>
        <taxon>Bacteria</taxon>
        <taxon>Bacillati</taxon>
        <taxon>Actinomycetota</taxon>
        <taxon>Actinomycetes</taxon>
        <taxon>Mycobacteriales</taxon>
        <taxon>Tsukamurellaceae</taxon>
        <taxon>Tsukamurella</taxon>
    </lineage>
</organism>
<proteinExistence type="predicted"/>
<keyword evidence="2 5" id="KW-0812">Transmembrane</keyword>
<dbReference type="Gene3D" id="1.20.120.1780">
    <property type="entry name" value="UbiA prenyltransferase"/>
    <property type="match status" value="1"/>
</dbReference>
<evidence type="ECO:0000313" key="6">
    <source>
        <dbReference type="EMBL" id="TWS20339.1"/>
    </source>
</evidence>
<evidence type="ECO:0000256" key="3">
    <source>
        <dbReference type="ARBA" id="ARBA00022989"/>
    </source>
</evidence>
<feature type="transmembrane region" description="Helical" evidence="5">
    <location>
        <begin position="116"/>
        <end position="134"/>
    </location>
</feature>
<gene>
    <name evidence="6" type="ORF">FK530_25380</name>
</gene>
<dbReference type="Proteomes" id="UP000319375">
    <property type="component" value="Unassembled WGS sequence"/>
</dbReference>
<keyword evidence="4 5" id="KW-0472">Membrane</keyword>
<keyword evidence="7" id="KW-1185">Reference proteome</keyword>
<feature type="transmembrane region" description="Helical" evidence="5">
    <location>
        <begin position="53"/>
        <end position="71"/>
    </location>
</feature>
<dbReference type="GO" id="GO:0016765">
    <property type="term" value="F:transferase activity, transferring alkyl or aryl (other than methyl) groups"/>
    <property type="evidence" value="ECO:0007669"/>
    <property type="project" value="InterPro"/>
</dbReference>
<accession>A0A5C5RB17</accession>
<dbReference type="Pfam" id="PF01040">
    <property type="entry name" value="UbiA"/>
    <property type="match status" value="1"/>
</dbReference>
<evidence type="ECO:0000256" key="2">
    <source>
        <dbReference type="ARBA" id="ARBA00022692"/>
    </source>
</evidence>
<name>A0A5C5RB17_9ACTN</name>
<dbReference type="AlphaFoldDB" id="A0A5C5RB17"/>
<dbReference type="GO" id="GO:0016020">
    <property type="term" value="C:membrane"/>
    <property type="evidence" value="ECO:0007669"/>
    <property type="project" value="UniProtKB-SubCell"/>
</dbReference>
<comment type="subcellular location">
    <subcellularLocation>
        <location evidence="1">Membrane</location>
        <topology evidence="1">Multi-pass membrane protein</topology>
    </subcellularLocation>
</comment>
<dbReference type="InterPro" id="IPR000537">
    <property type="entry name" value="UbiA_prenyltransferase"/>
</dbReference>
<sequence length="136" mass="14366">MTSVSLATREVALPLVAFFLWSMASQAFGAVQDVVPDRQAGLRSVATQIGPRATVRLAAAGYLLASLLLLLAGGAAGWVAPLCLVYALSVLPWWGVTVEKSAEAHAGWVRFLWLNYLVGFLVTMVVIAAVNGVLPT</sequence>
<evidence type="ECO:0008006" key="8">
    <source>
        <dbReference type="Google" id="ProtNLM"/>
    </source>
</evidence>
<evidence type="ECO:0000256" key="1">
    <source>
        <dbReference type="ARBA" id="ARBA00004141"/>
    </source>
</evidence>
<keyword evidence="3 5" id="KW-1133">Transmembrane helix</keyword>
<evidence type="ECO:0000256" key="5">
    <source>
        <dbReference type="SAM" id="Phobius"/>
    </source>
</evidence>
<dbReference type="EMBL" id="VIGX01000275">
    <property type="protein sequence ID" value="TWS20339.1"/>
    <property type="molecule type" value="Genomic_DNA"/>
</dbReference>
<feature type="transmembrane region" description="Helical" evidence="5">
    <location>
        <begin position="78"/>
        <end position="96"/>
    </location>
</feature>
<evidence type="ECO:0000256" key="4">
    <source>
        <dbReference type="ARBA" id="ARBA00023136"/>
    </source>
</evidence>
<evidence type="ECO:0000313" key="7">
    <source>
        <dbReference type="Proteomes" id="UP000319375"/>
    </source>
</evidence>